<name>A0A2M9ZB99_9LEPT</name>
<dbReference type="SUPFAM" id="SSF53756">
    <property type="entry name" value="UDP-Glycosyltransferase/glycogen phosphorylase"/>
    <property type="match status" value="1"/>
</dbReference>
<evidence type="ECO:0000313" key="2">
    <source>
        <dbReference type="Proteomes" id="UP000231912"/>
    </source>
</evidence>
<accession>A0A2M9ZB99</accession>
<dbReference type="PANTHER" id="PTHR38134">
    <property type="entry name" value="SLR1395 PROTEIN"/>
    <property type="match status" value="1"/>
</dbReference>
<organism evidence="1 2">
    <name type="scientific">Leptospira wolffii</name>
    <dbReference type="NCBI Taxonomy" id="409998"/>
    <lineage>
        <taxon>Bacteria</taxon>
        <taxon>Pseudomonadati</taxon>
        <taxon>Spirochaetota</taxon>
        <taxon>Spirochaetia</taxon>
        <taxon>Leptospirales</taxon>
        <taxon>Leptospiraceae</taxon>
        <taxon>Leptospira</taxon>
    </lineage>
</organism>
<dbReference type="Proteomes" id="UP000231912">
    <property type="component" value="Unassembled WGS sequence"/>
</dbReference>
<sequence>MSRVNLLFYISGHGFGHVSRSMETVSRILAKKEDWSATIVSERAEEFTRTLDPNSVWGKIKDRVKFRKGSPDVGIVQKDSLGMDLEATVLSIETFRNNRDRFLETEEEEIRKNLPNLLFSDSGSLPFVLSDRFKIPSFFLGSFTWDFIYSHYENDIFQTFETEMKKEYSLCNFGFILPLSCPVTSISNAKDIGLIGRRPNLSKDEARRYFGMEDGVEYYLFSFGAYGIDSSRFDWKSWNPQKKRIVVGGLEWKVPSEYSLGILNVGNCHYPDLLRACDYVLTKPGYGILSEAYYAGTPILYTDRGNFPEYEYLVEELRSKFRSCYLSQDELYAFKWENASRTAIDKLPQTDDRLSRDGVTDILTRLESILS</sequence>
<reference evidence="1 2" key="1">
    <citation type="submission" date="2017-07" db="EMBL/GenBank/DDBJ databases">
        <title>Leptospira spp. isolated from tropical soils.</title>
        <authorList>
            <person name="Thibeaux R."/>
            <person name="Iraola G."/>
            <person name="Ferres I."/>
            <person name="Bierque E."/>
            <person name="Girault D."/>
            <person name="Soupe-Gilbert M.-E."/>
            <person name="Picardeau M."/>
            <person name="Goarant C."/>
        </authorList>
    </citation>
    <scope>NUCLEOTIDE SEQUENCE [LARGE SCALE GENOMIC DNA]</scope>
    <source>
        <strain evidence="1 2">FH2-C-A2</strain>
    </source>
</reference>
<comment type="caution">
    <text evidence="1">The sequence shown here is derived from an EMBL/GenBank/DDBJ whole genome shotgun (WGS) entry which is preliminary data.</text>
</comment>
<dbReference type="EMBL" id="NPDT01000004">
    <property type="protein sequence ID" value="PJZ65617.1"/>
    <property type="molecule type" value="Genomic_DNA"/>
</dbReference>
<evidence type="ECO:0000313" key="1">
    <source>
        <dbReference type="EMBL" id="PJZ65617.1"/>
    </source>
</evidence>
<protein>
    <submittedName>
        <fullName evidence="1">Glycosyl transferase</fullName>
    </submittedName>
</protein>
<gene>
    <name evidence="1" type="ORF">CH371_11840</name>
</gene>
<keyword evidence="1" id="KW-0808">Transferase</keyword>
<proteinExistence type="predicted"/>
<dbReference type="InterPro" id="IPR053205">
    <property type="entry name" value="GHMP_kinase_L-arabinokinase"/>
</dbReference>
<dbReference type="GO" id="GO:0016740">
    <property type="term" value="F:transferase activity"/>
    <property type="evidence" value="ECO:0007669"/>
    <property type="project" value="UniProtKB-KW"/>
</dbReference>
<dbReference type="PANTHER" id="PTHR38134:SF2">
    <property type="entry name" value="GALACTOKINASE"/>
    <property type="match status" value="1"/>
</dbReference>
<dbReference type="RefSeq" id="WP_100759076.1">
    <property type="nucleotide sequence ID" value="NZ_NPDT01000004.1"/>
</dbReference>
<dbReference type="AlphaFoldDB" id="A0A2M9ZB99"/>